<feature type="region of interest" description="Disordered" evidence="7">
    <location>
        <begin position="1"/>
        <end position="91"/>
    </location>
</feature>
<feature type="compositionally biased region" description="Basic and acidic residues" evidence="7">
    <location>
        <begin position="1"/>
        <end position="14"/>
    </location>
</feature>
<feature type="compositionally biased region" description="Basic residues" evidence="7">
    <location>
        <begin position="49"/>
        <end position="62"/>
    </location>
</feature>
<feature type="transmembrane region" description="Helical" evidence="8">
    <location>
        <begin position="169"/>
        <end position="187"/>
    </location>
</feature>
<feature type="transmembrane region" description="Helical" evidence="8">
    <location>
        <begin position="288"/>
        <end position="310"/>
    </location>
</feature>
<evidence type="ECO:0000256" key="6">
    <source>
        <dbReference type="ARBA" id="ARBA00023136"/>
    </source>
</evidence>
<evidence type="ECO:0000256" key="2">
    <source>
        <dbReference type="ARBA" id="ARBA00007400"/>
    </source>
</evidence>
<proteinExistence type="inferred from homology"/>
<evidence type="ECO:0000256" key="4">
    <source>
        <dbReference type="ARBA" id="ARBA00022692"/>
    </source>
</evidence>
<feature type="domain" description="Acyltransferase 3" evidence="9">
    <location>
        <begin position="95"/>
        <end position="406"/>
    </location>
</feature>
<keyword evidence="3" id="KW-1003">Cell membrane</keyword>
<keyword evidence="10" id="KW-0012">Acyltransferase</keyword>
<reference evidence="10 11" key="1">
    <citation type="submission" date="2018-10" db="EMBL/GenBank/DDBJ databases">
        <authorList>
            <person name="Li J."/>
        </authorList>
    </citation>
    <scope>NUCLEOTIDE SEQUENCE [LARGE SCALE GENOMIC DNA]</scope>
    <source>
        <strain evidence="10 11">JCM 30549</strain>
    </source>
</reference>
<evidence type="ECO:0000256" key="8">
    <source>
        <dbReference type="SAM" id="Phobius"/>
    </source>
</evidence>
<dbReference type="EMBL" id="RCUW01000006">
    <property type="protein sequence ID" value="RLP68953.1"/>
    <property type="molecule type" value="Genomic_DNA"/>
</dbReference>
<dbReference type="GO" id="GO:0005886">
    <property type="term" value="C:plasma membrane"/>
    <property type="evidence" value="ECO:0007669"/>
    <property type="project" value="UniProtKB-SubCell"/>
</dbReference>
<feature type="transmembrane region" description="Helical" evidence="8">
    <location>
        <begin position="322"/>
        <end position="341"/>
    </location>
</feature>
<evidence type="ECO:0000256" key="1">
    <source>
        <dbReference type="ARBA" id="ARBA00004651"/>
    </source>
</evidence>
<feature type="transmembrane region" description="Helical" evidence="8">
    <location>
        <begin position="229"/>
        <end position="248"/>
    </location>
</feature>
<comment type="subcellular location">
    <subcellularLocation>
        <location evidence="1">Cell membrane</location>
        <topology evidence="1">Multi-pass membrane protein</topology>
    </subcellularLocation>
</comment>
<dbReference type="PANTHER" id="PTHR40074:SF4">
    <property type="entry name" value="INNER MEMBRANE PROTEIN YCFT"/>
    <property type="match status" value="1"/>
</dbReference>
<evidence type="ECO:0000256" key="7">
    <source>
        <dbReference type="SAM" id="MobiDB-lite"/>
    </source>
</evidence>
<evidence type="ECO:0000313" key="10">
    <source>
        <dbReference type="EMBL" id="RLP68953.1"/>
    </source>
</evidence>
<keyword evidence="6 8" id="KW-0472">Membrane</keyword>
<dbReference type="GO" id="GO:0009246">
    <property type="term" value="P:enterobacterial common antigen biosynthetic process"/>
    <property type="evidence" value="ECO:0007669"/>
    <property type="project" value="TreeGrafter"/>
</dbReference>
<sequence length="433" mass="45791">MRDGRFPAEGRDVAVARGRRRRLRRHPDPDRSGGAALCPVVPEHPPRPAARRGRGSARRRLRRDGALGQPAGGGHGRNDRGRRAQVSTTAGGREQWIDTARAVAIVLVVLFHAVIFLDVVQAAGAWPRVNNLLDSFRMPLFFTLSGILAVSSMGRPLRVVWARRAAPLLYLYPLWCLIQHAVGWTLGPPVGSEPSVGGLLRLLVLPDENLWFILALPLYVLAHRAVVSAPTWLVLTTSATVSLVVPLLLPEAAEAWVKPSRYLVFFTLGLVFSGRIRRAAGRVRTGGAVIAIGAFVAGSLAVRSLAGALGDGAAATVLVPTARTLLGVVAVAAGIAAAVLLSRHGGRIATRVAALGRRTLPVYLLHTIPLMLGAAVLGSLWPHGAPLGSLWPPVAAAAAIALSLLVHRATARIPGLYSLDGLPSRTGRRAVAS</sequence>
<dbReference type="Pfam" id="PF01757">
    <property type="entry name" value="Acyl_transf_3"/>
    <property type="match status" value="1"/>
</dbReference>
<evidence type="ECO:0000256" key="5">
    <source>
        <dbReference type="ARBA" id="ARBA00022989"/>
    </source>
</evidence>
<dbReference type="PANTHER" id="PTHR40074">
    <property type="entry name" value="O-ACETYLTRANSFERASE WECH"/>
    <property type="match status" value="1"/>
</dbReference>
<keyword evidence="5 8" id="KW-1133">Transmembrane helix</keyword>
<dbReference type="InterPro" id="IPR002656">
    <property type="entry name" value="Acyl_transf_3_dom"/>
</dbReference>
<feature type="transmembrane region" description="Helical" evidence="8">
    <location>
        <begin position="102"/>
        <end position="126"/>
    </location>
</feature>
<feature type="transmembrane region" description="Helical" evidence="8">
    <location>
        <begin position="387"/>
        <end position="406"/>
    </location>
</feature>
<gene>
    <name evidence="10" type="ORF">D9V30_08755</name>
</gene>
<dbReference type="AlphaFoldDB" id="A0A3L6ZM82"/>
<evidence type="ECO:0000256" key="3">
    <source>
        <dbReference type="ARBA" id="ARBA00022475"/>
    </source>
</evidence>
<evidence type="ECO:0000259" key="9">
    <source>
        <dbReference type="Pfam" id="PF01757"/>
    </source>
</evidence>
<keyword evidence="4 8" id="KW-0812">Transmembrane</keyword>
<comment type="similarity">
    <text evidence="2">Belongs to the acyltransferase 3 family.</text>
</comment>
<feature type="transmembrane region" description="Helical" evidence="8">
    <location>
        <begin position="138"/>
        <end position="157"/>
    </location>
</feature>
<evidence type="ECO:0000313" key="11">
    <source>
        <dbReference type="Proteomes" id="UP000275395"/>
    </source>
</evidence>
<accession>A0A3L6ZM82</accession>
<protein>
    <submittedName>
        <fullName evidence="10">Acyltransferase</fullName>
    </submittedName>
</protein>
<dbReference type="GO" id="GO:0016413">
    <property type="term" value="F:O-acetyltransferase activity"/>
    <property type="evidence" value="ECO:0007669"/>
    <property type="project" value="TreeGrafter"/>
</dbReference>
<name>A0A3L6ZM82_9MICO</name>
<comment type="caution">
    <text evidence="10">The sequence shown here is derived from an EMBL/GenBank/DDBJ whole genome shotgun (WGS) entry which is preliminary data.</text>
</comment>
<feature type="transmembrane region" description="Helical" evidence="8">
    <location>
        <begin position="362"/>
        <end position="381"/>
    </location>
</feature>
<keyword evidence="10" id="KW-0808">Transferase</keyword>
<feature type="transmembrane region" description="Helical" evidence="8">
    <location>
        <begin position="260"/>
        <end position="276"/>
    </location>
</feature>
<feature type="transmembrane region" description="Helical" evidence="8">
    <location>
        <begin position="199"/>
        <end position="222"/>
    </location>
</feature>
<organism evidence="10 11">
    <name type="scientific">Mycetocola reblochoni</name>
    <dbReference type="NCBI Taxonomy" id="331618"/>
    <lineage>
        <taxon>Bacteria</taxon>
        <taxon>Bacillati</taxon>
        <taxon>Actinomycetota</taxon>
        <taxon>Actinomycetes</taxon>
        <taxon>Micrococcales</taxon>
        <taxon>Microbacteriaceae</taxon>
        <taxon>Mycetocola</taxon>
    </lineage>
</organism>
<dbReference type="Proteomes" id="UP000275395">
    <property type="component" value="Unassembled WGS sequence"/>
</dbReference>